<keyword evidence="2" id="KW-1185">Reference proteome</keyword>
<dbReference type="STRING" id="1448321.A0A317VBZ1"/>
<dbReference type="EMBL" id="MSFL01000030">
    <property type="protein sequence ID" value="PWY70472.1"/>
    <property type="molecule type" value="Genomic_DNA"/>
</dbReference>
<name>A0A317VBZ1_9EURO</name>
<evidence type="ECO:0000313" key="2">
    <source>
        <dbReference type="Proteomes" id="UP000247233"/>
    </source>
</evidence>
<dbReference type="Proteomes" id="UP000247233">
    <property type="component" value="Unassembled WGS sequence"/>
</dbReference>
<gene>
    <name evidence="1" type="ORF">BO70DRAFT_432174</name>
</gene>
<dbReference type="AlphaFoldDB" id="A0A317VBZ1"/>
<comment type="caution">
    <text evidence="1">The sequence shown here is derived from an EMBL/GenBank/DDBJ whole genome shotgun (WGS) entry which is preliminary data.</text>
</comment>
<sequence>MEGGPNPEEFEFFNIQLKDVCIPEDIYSELSPELQELHAQCIIRASDAMIAQRHFMHQLIPASSGLCSSDDKPRHRRHEQTISHLYGWKKDMDPTDPTLAPRMKIPRHQVYLYADRAAYEEFAERYRNKVQEYRDGLYKLYRDEVLKIDTCRQQVEPADLYVRYSKWWTTTFMAEMQKWEGRIGTLLPLAYEIVVEAVYMLLYDSVEEGPDVAREFALQANCPVDISGGAFSRTRCKTSLELHDRTHFCYRDQSQEPSDLVFEEEDSSW</sequence>
<dbReference type="RefSeq" id="XP_025395959.1">
    <property type="nucleotide sequence ID" value="XM_025548297.1"/>
</dbReference>
<reference evidence="1 2" key="1">
    <citation type="submission" date="2016-12" db="EMBL/GenBank/DDBJ databases">
        <title>The genomes of Aspergillus section Nigri reveals drivers in fungal speciation.</title>
        <authorList>
            <consortium name="DOE Joint Genome Institute"/>
            <person name="Vesth T.C."/>
            <person name="Nybo J."/>
            <person name="Theobald S."/>
            <person name="Brandl J."/>
            <person name="Frisvad J.C."/>
            <person name="Nielsen K.F."/>
            <person name="Lyhne E.K."/>
            <person name="Kogle M.E."/>
            <person name="Kuo A."/>
            <person name="Riley R."/>
            <person name="Clum A."/>
            <person name="Nolan M."/>
            <person name="Lipzen A."/>
            <person name="Salamov A."/>
            <person name="Henrissat B."/>
            <person name="Wiebenga A."/>
            <person name="De Vries R.P."/>
            <person name="Grigoriev I.V."/>
            <person name="Mortensen U.H."/>
            <person name="Andersen M.R."/>
            <person name="Baker S.E."/>
        </authorList>
    </citation>
    <scope>NUCLEOTIDE SEQUENCE [LARGE SCALE GENOMIC DNA]</scope>
    <source>
        <strain evidence="1 2">CBS 117.55</strain>
    </source>
</reference>
<dbReference type="VEuPathDB" id="FungiDB:BO70DRAFT_432174"/>
<dbReference type="OrthoDB" id="4192850at2759"/>
<dbReference type="GeneID" id="37070534"/>
<evidence type="ECO:0000313" key="1">
    <source>
        <dbReference type="EMBL" id="PWY70472.1"/>
    </source>
</evidence>
<protein>
    <submittedName>
        <fullName evidence="1">Uncharacterized protein</fullName>
    </submittedName>
</protein>
<organism evidence="1 2">
    <name type="scientific">Aspergillus heteromorphus CBS 117.55</name>
    <dbReference type="NCBI Taxonomy" id="1448321"/>
    <lineage>
        <taxon>Eukaryota</taxon>
        <taxon>Fungi</taxon>
        <taxon>Dikarya</taxon>
        <taxon>Ascomycota</taxon>
        <taxon>Pezizomycotina</taxon>
        <taxon>Eurotiomycetes</taxon>
        <taxon>Eurotiomycetidae</taxon>
        <taxon>Eurotiales</taxon>
        <taxon>Aspergillaceae</taxon>
        <taxon>Aspergillus</taxon>
        <taxon>Aspergillus subgen. Circumdati</taxon>
    </lineage>
</organism>
<accession>A0A317VBZ1</accession>
<proteinExistence type="predicted"/>